<evidence type="ECO:0000313" key="6">
    <source>
        <dbReference type="Proteomes" id="UP001175228"/>
    </source>
</evidence>
<evidence type="ECO:0000256" key="1">
    <source>
        <dbReference type="ARBA" id="ARBA00009005"/>
    </source>
</evidence>
<keyword evidence="3" id="KW-0788">Thiol protease</keyword>
<sequence length="357" mass="40352">MTLQEVLPMHEQMSHACFTQADSNAISSELEQLSVELCPLEKLELDIAEQEGLPMEDVDPIVVLSMVRDKLLHNADYLPIVEKLLQLHHLCLQYSHAQRNLPDPHHVEASQFWAILIGINEYASYPLQGPVPDMQLMEKSKDHMYLEDLMYPSHAHIIDALLSLTTNPKIMHSDNIIIYYSGHGSYYPPHMEEDSETDYIGTLCPIDRDSLGDDGKHVLHISDHEFNATISLISQAKGHHIIVILDCCYSGGICQNILEPGAHTSLLVVCATLQDMLATGEKNLMCYPEYRSILAEDWLPDMDSHVTLAVCRDYQYAREKKVKQADGSVMGYIGIFTDLLMPVIAGKHKYAHLWYQA</sequence>
<dbReference type="GO" id="GO:0004197">
    <property type="term" value="F:cysteine-type endopeptidase activity"/>
    <property type="evidence" value="ECO:0007669"/>
    <property type="project" value="InterPro"/>
</dbReference>
<organism evidence="5 6">
    <name type="scientific">Armillaria luteobubalina</name>
    <dbReference type="NCBI Taxonomy" id="153913"/>
    <lineage>
        <taxon>Eukaryota</taxon>
        <taxon>Fungi</taxon>
        <taxon>Dikarya</taxon>
        <taxon>Basidiomycota</taxon>
        <taxon>Agaricomycotina</taxon>
        <taxon>Agaricomycetes</taxon>
        <taxon>Agaricomycetidae</taxon>
        <taxon>Agaricales</taxon>
        <taxon>Marasmiineae</taxon>
        <taxon>Physalacriaceae</taxon>
        <taxon>Armillaria</taxon>
    </lineage>
</organism>
<dbReference type="PANTHER" id="PTHR48104:SF30">
    <property type="entry name" value="METACASPASE-1"/>
    <property type="match status" value="1"/>
</dbReference>
<dbReference type="InterPro" id="IPR011600">
    <property type="entry name" value="Pept_C14_caspase"/>
</dbReference>
<protein>
    <recommendedName>
        <fullName evidence="4">Peptidase C14 caspase domain-containing protein</fullName>
    </recommendedName>
</protein>
<evidence type="ECO:0000256" key="2">
    <source>
        <dbReference type="ARBA" id="ARBA00022703"/>
    </source>
</evidence>
<dbReference type="GO" id="GO:0006915">
    <property type="term" value="P:apoptotic process"/>
    <property type="evidence" value="ECO:0007669"/>
    <property type="project" value="UniProtKB-KW"/>
</dbReference>
<proteinExistence type="inferred from homology"/>
<dbReference type="Pfam" id="PF00656">
    <property type="entry name" value="Peptidase_C14"/>
    <property type="match status" value="1"/>
</dbReference>
<keyword evidence="6" id="KW-1185">Reference proteome</keyword>
<evidence type="ECO:0000256" key="3">
    <source>
        <dbReference type="ARBA" id="ARBA00022807"/>
    </source>
</evidence>
<dbReference type="AlphaFoldDB" id="A0AA39V4P9"/>
<comment type="caution">
    <text evidence="5">The sequence shown here is derived from an EMBL/GenBank/DDBJ whole genome shotgun (WGS) entry which is preliminary data.</text>
</comment>
<dbReference type="EMBL" id="JAUEPU010000002">
    <property type="protein sequence ID" value="KAK0505515.1"/>
    <property type="molecule type" value="Genomic_DNA"/>
</dbReference>
<keyword evidence="2" id="KW-0053">Apoptosis</keyword>
<evidence type="ECO:0000259" key="4">
    <source>
        <dbReference type="Pfam" id="PF00656"/>
    </source>
</evidence>
<reference evidence="5" key="1">
    <citation type="submission" date="2023-06" db="EMBL/GenBank/DDBJ databases">
        <authorList>
            <consortium name="Lawrence Berkeley National Laboratory"/>
            <person name="Ahrendt S."/>
            <person name="Sahu N."/>
            <person name="Indic B."/>
            <person name="Wong-Bajracharya J."/>
            <person name="Merenyi Z."/>
            <person name="Ke H.-M."/>
            <person name="Monk M."/>
            <person name="Kocsube S."/>
            <person name="Drula E."/>
            <person name="Lipzen A."/>
            <person name="Balint B."/>
            <person name="Henrissat B."/>
            <person name="Andreopoulos B."/>
            <person name="Martin F.M."/>
            <person name="Harder C.B."/>
            <person name="Rigling D."/>
            <person name="Ford K.L."/>
            <person name="Foster G.D."/>
            <person name="Pangilinan J."/>
            <person name="Papanicolaou A."/>
            <person name="Barry K."/>
            <person name="LaButti K."/>
            <person name="Viragh M."/>
            <person name="Koriabine M."/>
            <person name="Yan M."/>
            <person name="Riley R."/>
            <person name="Champramary S."/>
            <person name="Plett K.L."/>
            <person name="Tsai I.J."/>
            <person name="Slot J."/>
            <person name="Sipos G."/>
            <person name="Plett J."/>
            <person name="Nagy L.G."/>
            <person name="Grigoriev I.V."/>
        </authorList>
    </citation>
    <scope>NUCLEOTIDE SEQUENCE</scope>
    <source>
        <strain evidence="5">HWK02</strain>
    </source>
</reference>
<evidence type="ECO:0000313" key="5">
    <source>
        <dbReference type="EMBL" id="KAK0505515.1"/>
    </source>
</evidence>
<dbReference type="InterPro" id="IPR029030">
    <property type="entry name" value="Caspase-like_dom_sf"/>
</dbReference>
<dbReference type="Proteomes" id="UP001175228">
    <property type="component" value="Unassembled WGS sequence"/>
</dbReference>
<keyword evidence="3" id="KW-0378">Hydrolase</keyword>
<dbReference type="Gene3D" id="3.40.50.1460">
    <property type="match status" value="1"/>
</dbReference>
<gene>
    <name evidence="5" type="ORF">EDD18DRAFT_1098861</name>
</gene>
<comment type="similarity">
    <text evidence="1">Belongs to the peptidase C14B family.</text>
</comment>
<dbReference type="PANTHER" id="PTHR48104">
    <property type="entry name" value="METACASPASE-4"/>
    <property type="match status" value="1"/>
</dbReference>
<accession>A0AA39V4P9</accession>
<keyword evidence="3" id="KW-0645">Protease</keyword>
<dbReference type="GO" id="GO:0006508">
    <property type="term" value="P:proteolysis"/>
    <property type="evidence" value="ECO:0007669"/>
    <property type="project" value="InterPro"/>
</dbReference>
<dbReference type="GO" id="GO:0005737">
    <property type="term" value="C:cytoplasm"/>
    <property type="evidence" value="ECO:0007669"/>
    <property type="project" value="TreeGrafter"/>
</dbReference>
<name>A0AA39V4P9_9AGAR</name>
<feature type="domain" description="Peptidase C14 caspase" evidence="4">
    <location>
        <begin position="113"/>
        <end position="259"/>
    </location>
</feature>
<dbReference type="SUPFAM" id="SSF52129">
    <property type="entry name" value="Caspase-like"/>
    <property type="match status" value="1"/>
</dbReference>
<dbReference type="InterPro" id="IPR050452">
    <property type="entry name" value="Metacaspase"/>
</dbReference>